<gene>
    <name evidence="9" type="ORF">DICSQDRAFT_172144</name>
</gene>
<keyword evidence="7 8" id="KW-0349">Heme</keyword>
<sequence length="416" mass="46968">MPPPLSSRLSPTLLYIAMDDLRSIFWTLAVSFTAYILMRRRFDPLRSIPTVGGPSVPGIFYPNLAAFNFVRNAKELLTIGHEKYRGAAFKVAFMGRWIVVVSDSKHLDEIKSHPELSIAEGLDEFLQLKHTIGATAQSDRFHVNAIRDQLTRSLNVVMPAVAEELALAIPEYIPCTGDGPWISGARRSIQQTVGILKPIFDERKTKLQEYGADWTDRPSLTHALYDLATHPGFIQPLRDEIESVIAADGWTKRGMNNLWKLDSFLRESQRVNGLFLISLARKAMKDVTLHDGTFLSKGTFIVADKCTVHNDDNNYEQADQFDPFLFARMREVPGEDLKHQLATTSREYLPFGHGKHACPGRFFASMELKAVMSYLLVNYDIALDGSLRPENQYFGIDISPDPSGRVLFRRREPRGP</sequence>
<keyword evidence="3 7" id="KW-0479">Metal-binding</keyword>
<dbReference type="InterPro" id="IPR002403">
    <property type="entry name" value="Cyt_P450_E_grp-IV"/>
</dbReference>
<feature type="binding site" description="axial binding residue" evidence="7">
    <location>
        <position position="358"/>
    </location>
    <ligand>
        <name>heme</name>
        <dbReference type="ChEBI" id="CHEBI:30413"/>
    </ligand>
    <ligandPart>
        <name>Fe</name>
        <dbReference type="ChEBI" id="CHEBI:18248"/>
    </ligandPart>
</feature>
<dbReference type="PRINTS" id="PR00385">
    <property type="entry name" value="P450"/>
</dbReference>
<dbReference type="Pfam" id="PF00067">
    <property type="entry name" value="p450"/>
    <property type="match status" value="1"/>
</dbReference>
<comment type="cofactor">
    <cofactor evidence="1 7">
        <name>heme</name>
        <dbReference type="ChEBI" id="CHEBI:30413"/>
    </cofactor>
</comment>
<organism evidence="9 10">
    <name type="scientific">Dichomitus squalens (strain LYAD-421)</name>
    <name type="common">Western red white-rot fungus</name>
    <dbReference type="NCBI Taxonomy" id="732165"/>
    <lineage>
        <taxon>Eukaryota</taxon>
        <taxon>Fungi</taxon>
        <taxon>Dikarya</taxon>
        <taxon>Basidiomycota</taxon>
        <taxon>Agaricomycotina</taxon>
        <taxon>Agaricomycetes</taxon>
        <taxon>Polyporales</taxon>
        <taxon>Polyporaceae</taxon>
        <taxon>Dichomitus</taxon>
    </lineage>
</organism>
<evidence type="ECO:0000313" key="10">
    <source>
        <dbReference type="Proteomes" id="UP000053319"/>
    </source>
</evidence>
<evidence type="ECO:0000313" key="9">
    <source>
        <dbReference type="EMBL" id="EJF59353.1"/>
    </source>
</evidence>
<dbReference type="OMA" id="YEHANEF"/>
<dbReference type="InterPro" id="IPR017972">
    <property type="entry name" value="Cyt_P450_CS"/>
</dbReference>
<keyword evidence="5 7" id="KW-0408">Iron</keyword>
<dbReference type="CDD" id="cd11041">
    <property type="entry name" value="CYP503A1-like"/>
    <property type="match status" value="1"/>
</dbReference>
<dbReference type="EMBL" id="JH719425">
    <property type="protein sequence ID" value="EJF59353.1"/>
    <property type="molecule type" value="Genomic_DNA"/>
</dbReference>
<evidence type="ECO:0000256" key="5">
    <source>
        <dbReference type="ARBA" id="ARBA00023004"/>
    </source>
</evidence>
<dbReference type="Proteomes" id="UP000053319">
    <property type="component" value="Unassembled WGS sequence"/>
</dbReference>
<dbReference type="RefSeq" id="XP_007367936.1">
    <property type="nucleotide sequence ID" value="XM_007367874.1"/>
</dbReference>
<dbReference type="PROSITE" id="PS00086">
    <property type="entry name" value="CYTOCHROME_P450"/>
    <property type="match status" value="1"/>
</dbReference>
<keyword evidence="4 8" id="KW-0560">Oxidoreductase</keyword>
<dbReference type="PRINTS" id="PR00465">
    <property type="entry name" value="EP450IV"/>
</dbReference>
<evidence type="ECO:0000256" key="3">
    <source>
        <dbReference type="ARBA" id="ARBA00022723"/>
    </source>
</evidence>
<evidence type="ECO:0000256" key="6">
    <source>
        <dbReference type="ARBA" id="ARBA00023033"/>
    </source>
</evidence>
<dbReference type="InterPro" id="IPR036396">
    <property type="entry name" value="Cyt_P450_sf"/>
</dbReference>
<dbReference type="PANTHER" id="PTHR46206">
    <property type="entry name" value="CYTOCHROME P450"/>
    <property type="match status" value="1"/>
</dbReference>
<dbReference type="GO" id="GO:0004497">
    <property type="term" value="F:monooxygenase activity"/>
    <property type="evidence" value="ECO:0007669"/>
    <property type="project" value="UniProtKB-KW"/>
</dbReference>
<dbReference type="PANTHER" id="PTHR46206:SF6">
    <property type="entry name" value="CYTOCHROME P450 MONOOXYGENASE AN1598-RELATED"/>
    <property type="match status" value="1"/>
</dbReference>
<dbReference type="SUPFAM" id="SSF48264">
    <property type="entry name" value="Cytochrome P450"/>
    <property type="match status" value="1"/>
</dbReference>
<evidence type="ECO:0000256" key="1">
    <source>
        <dbReference type="ARBA" id="ARBA00001971"/>
    </source>
</evidence>
<evidence type="ECO:0000256" key="2">
    <source>
        <dbReference type="ARBA" id="ARBA00010617"/>
    </source>
</evidence>
<dbReference type="GO" id="GO:0005506">
    <property type="term" value="F:iron ion binding"/>
    <property type="evidence" value="ECO:0007669"/>
    <property type="project" value="InterPro"/>
</dbReference>
<dbReference type="HOGENOM" id="CLU_022195_0_2_1"/>
<dbReference type="AlphaFoldDB" id="R7STW5"/>
<reference evidence="9 10" key="1">
    <citation type="journal article" date="2012" name="Science">
        <title>The Paleozoic origin of enzymatic lignin decomposition reconstructed from 31 fungal genomes.</title>
        <authorList>
            <person name="Floudas D."/>
            <person name="Binder M."/>
            <person name="Riley R."/>
            <person name="Barry K."/>
            <person name="Blanchette R.A."/>
            <person name="Henrissat B."/>
            <person name="Martinez A.T."/>
            <person name="Otillar R."/>
            <person name="Spatafora J.W."/>
            <person name="Yadav J.S."/>
            <person name="Aerts A."/>
            <person name="Benoit I."/>
            <person name="Boyd A."/>
            <person name="Carlson A."/>
            <person name="Copeland A."/>
            <person name="Coutinho P.M."/>
            <person name="de Vries R.P."/>
            <person name="Ferreira P."/>
            <person name="Findley K."/>
            <person name="Foster B."/>
            <person name="Gaskell J."/>
            <person name="Glotzer D."/>
            <person name="Gorecki P."/>
            <person name="Heitman J."/>
            <person name="Hesse C."/>
            <person name="Hori C."/>
            <person name="Igarashi K."/>
            <person name="Jurgens J.A."/>
            <person name="Kallen N."/>
            <person name="Kersten P."/>
            <person name="Kohler A."/>
            <person name="Kuees U."/>
            <person name="Kumar T.K.A."/>
            <person name="Kuo A."/>
            <person name="LaButti K."/>
            <person name="Larrondo L.F."/>
            <person name="Lindquist E."/>
            <person name="Ling A."/>
            <person name="Lombard V."/>
            <person name="Lucas S."/>
            <person name="Lundell T."/>
            <person name="Martin R."/>
            <person name="McLaughlin D.J."/>
            <person name="Morgenstern I."/>
            <person name="Morin E."/>
            <person name="Murat C."/>
            <person name="Nagy L.G."/>
            <person name="Nolan M."/>
            <person name="Ohm R.A."/>
            <person name="Patyshakuliyeva A."/>
            <person name="Rokas A."/>
            <person name="Ruiz-Duenas F.J."/>
            <person name="Sabat G."/>
            <person name="Salamov A."/>
            <person name="Samejima M."/>
            <person name="Schmutz J."/>
            <person name="Slot J.C."/>
            <person name="St John F."/>
            <person name="Stenlid J."/>
            <person name="Sun H."/>
            <person name="Sun S."/>
            <person name="Syed K."/>
            <person name="Tsang A."/>
            <person name="Wiebenga A."/>
            <person name="Young D."/>
            <person name="Pisabarro A."/>
            <person name="Eastwood D.C."/>
            <person name="Martin F."/>
            <person name="Cullen D."/>
            <person name="Grigoriev I.V."/>
            <person name="Hibbett D.S."/>
        </authorList>
    </citation>
    <scope>NUCLEOTIDE SEQUENCE [LARGE SCALE GENOMIC DNA]</scope>
    <source>
        <strain evidence="9 10">LYAD-421 SS1</strain>
    </source>
</reference>
<accession>R7STW5</accession>
<dbReference type="GO" id="GO:0016705">
    <property type="term" value="F:oxidoreductase activity, acting on paired donors, with incorporation or reduction of molecular oxygen"/>
    <property type="evidence" value="ECO:0007669"/>
    <property type="project" value="InterPro"/>
</dbReference>
<dbReference type="GO" id="GO:0020037">
    <property type="term" value="F:heme binding"/>
    <property type="evidence" value="ECO:0007669"/>
    <property type="project" value="InterPro"/>
</dbReference>
<dbReference type="InterPro" id="IPR001128">
    <property type="entry name" value="Cyt_P450"/>
</dbReference>
<comment type="similarity">
    <text evidence="2 8">Belongs to the cytochrome P450 family.</text>
</comment>
<dbReference type="KEGG" id="dsq:DICSQDRAFT_172144"/>
<evidence type="ECO:0000256" key="4">
    <source>
        <dbReference type="ARBA" id="ARBA00023002"/>
    </source>
</evidence>
<evidence type="ECO:0000256" key="7">
    <source>
        <dbReference type="PIRSR" id="PIRSR602403-1"/>
    </source>
</evidence>
<name>R7STW5_DICSQ</name>
<proteinExistence type="inferred from homology"/>
<keyword evidence="6 8" id="KW-0503">Monooxygenase</keyword>
<evidence type="ECO:0000256" key="8">
    <source>
        <dbReference type="RuleBase" id="RU000461"/>
    </source>
</evidence>
<dbReference type="GeneID" id="18839484"/>
<dbReference type="Gene3D" id="1.10.630.10">
    <property type="entry name" value="Cytochrome P450"/>
    <property type="match status" value="1"/>
</dbReference>
<protein>
    <submittedName>
        <fullName evidence="9">Cytochrome P450</fullName>
    </submittedName>
</protein>